<protein>
    <submittedName>
        <fullName evidence="1">Mitochondrial enolase superfamily member 1</fullName>
    </submittedName>
</protein>
<sequence length="117" mass="13041">MCTVGPQALGTKIQVDANTDLLSAKEELVCKLLQELDPYKSMGPDNIHLRMLRDLADVIARTLSIIFAKSWRSGDVPEDWKKANVTPIYKKGLKEDPGNYRPISLTSVPGKLWNESS</sequence>
<reference evidence="1 2" key="1">
    <citation type="submission" date="2024-06" db="EMBL/GenBank/DDBJ databases">
        <title>The draft genome of Grus japonensis, version 3.</title>
        <authorList>
            <person name="Nabeshima K."/>
            <person name="Suzuki S."/>
            <person name="Onuma M."/>
        </authorList>
    </citation>
    <scope>NUCLEOTIDE SEQUENCE [LARGE SCALE GENOMIC DNA]</scope>
    <source>
        <strain evidence="1 2">451A</strain>
    </source>
</reference>
<proteinExistence type="predicted"/>
<gene>
    <name evidence="1" type="ORF">GRJ2_000816300</name>
</gene>
<keyword evidence="2" id="KW-1185">Reference proteome</keyword>
<evidence type="ECO:0000313" key="2">
    <source>
        <dbReference type="Proteomes" id="UP001623348"/>
    </source>
</evidence>
<dbReference type="AlphaFoldDB" id="A0ABC9WEE2"/>
<organism evidence="1 2">
    <name type="scientific">Grus japonensis</name>
    <name type="common">Japanese crane</name>
    <name type="synonym">Red-crowned crane</name>
    <dbReference type="NCBI Taxonomy" id="30415"/>
    <lineage>
        <taxon>Eukaryota</taxon>
        <taxon>Metazoa</taxon>
        <taxon>Chordata</taxon>
        <taxon>Craniata</taxon>
        <taxon>Vertebrata</taxon>
        <taxon>Euteleostomi</taxon>
        <taxon>Archelosauria</taxon>
        <taxon>Archosauria</taxon>
        <taxon>Dinosauria</taxon>
        <taxon>Saurischia</taxon>
        <taxon>Theropoda</taxon>
        <taxon>Coelurosauria</taxon>
        <taxon>Aves</taxon>
        <taxon>Neognathae</taxon>
        <taxon>Neoaves</taxon>
        <taxon>Gruiformes</taxon>
        <taxon>Gruidae</taxon>
        <taxon>Grus</taxon>
    </lineage>
</organism>
<comment type="caution">
    <text evidence="1">The sequence shown here is derived from an EMBL/GenBank/DDBJ whole genome shotgun (WGS) entry which is preliminary data.</text>
</comment>
<accession>A0ABC9WEE2</accession>
<name>A0ABC9WEE2_GRUJA</name>
<evidence type="ECO:0000313" key="1">
    <source>
        <dbReference type="EMBL" id="GAB0183510.1"/>
    </source>
</evidence>
<dbReference type="PANTHER" id="PTHR33395:SF22">
    <property type="entry name" value="REVERSE TRANSCRIPTASE DOMAIN-CONTAINING PROTEIN"/>
    <property type="match status" value="1"/>
</dbReference>
<dbReference type="Proteomes" id="UP001623348">
    <property type="component" value="Unassembled WGS sequence"/>
</dbReference>
<dbReference type="EMBL" id="BAAFJT010000002">
    <property type="protein sequence ID" value="GAB0183510.1"/>
    <property type="molecule type" value="Genomic_DNA"/>
</dbReference>
<dbReference type="PANTHER" id="PTHR33395">
    <property type="entry name" value="TRANSCRIPTASE, PUTATIVE-RELATED-RELATED"/>
    <property type="match status" value="1"/>
</dbReference>